<protein>
    <recommendedName>
        <fullName evidence="3">adenylate cyclase</fullName>
        <ecNumber evidence="3">4.6.1.1</ecNumber>
    </recommendedName>
</protein>
<comment type="subcellular location">
    <subcellularLocation>
        <location evidence="2">Membrane</location>
        <topology evidence="2">Multi-pass membrane protein</topology>
    </subcellularLocation>
</comment>
<evidence type="ECO:0000259" key="13">
    <source>
        <dbReference type="PROSITE" id="PS50125"/>
    </source>
</evidence>
<keyword evidence="9 12" id="KW-1133">Transmembrane helix</keyword>
<dbReference type="InterPro" id="IPR029787">
    <property type="entry name" value="Nucleotide_cyclase"/>
</dbReference>
<evidence type="ECO:0000256" key="4">
    <source>
        <dbReference type="ARBA" id="ARBA00022692"/>
    </source>
</evidence>
<dbReference type="Gene3D" id="3.30.450.20">
    <property type="entry name" value="PAS domain"/>
    <property type="match status" value="1"/>
</dbReference>
<evidence type="ECO:0000256" key="8">
    <source>
        <dbReference type="ARBA" id="ARBA00022842"/>
    </source>
</evidence>
<keyword evidence="5" id="KW-0479">Metal-binding</keyword>
<dbReference type="GO" id="GO:0004016">
    <property type="term" value="F:adenylate cyclase activity"/>
    <property type="evidence" value="ECO:0007669"/>
    <property type="project" value="UniProtKB-EC"/>
</dbReference>
<dbReference type="SUPFAM" id="SSF158472">
    <property type="entry name" value="HAMP domain-like"/>
    <property type="match status" value="1"/>
</dbReference>
<evidence type="ECO:0000259" key="14">
    <source>
        <dbReference type="PROSITE" id="PS50885"/>
    </source>
</evidence>
<dbReference type="GO" id="GO:0035556">
    <property type="term" value="P:intracellular signal transduction"/>
    <property type="evidence" value="ECO:0007669"/>
    <property type="project" value="InterPro"/>
</dbReference>
<dbReference type="SUPFAM" id="SSF55073">
    <property type="entry name" value="Nucleotide cyclase"/>
    <property type="match status" value="1"/>
</dbReference>
<keyword evidence="11 15" id="KW-0456">Lyase</keyword>
<evidence type="ECO:0000256" key="3">
    <source>
        <dbReference type="ARBA" id="ARBA00012201"/>
    </source>
</evidence>
<dbReference type="GO" id="GO:0009190">
    <property type="term" value="P:cyclic nucleotide biosynthetic process"/>
    <property type="evidence" value="ECO:0007669"/>
    <property type="project" value="InterPro"/>
</dbReference>
<keyword evidence="6" id="KW-0547">Nucleotide-binding</keyword>
<evidence type="ECO:0000256" key="7">
    <source>
        <dbReference type="ARBA" id="ARBA00022840"/>
    </source>
</evidence>
<dbReference type="CDD" id="cd07302">
    <property type="entry name" value="CHD"/>
    <property type="match status" value="1"/>
</dbReference>
<dbReference type="GO" id="GO:0046872">
    <property type="term" value="F:metal ion binding"/>
    <property type="evidence" value="ECO:0007669"/>
    <property type="project" value="UniProtKB-KW"/>
</dbReference>
<dbReference type="AlphaFoldDB" id="A0A1W1CDP6"/>
<accession>A0A1W1CDP6</accession>
<dbReference type="EMBL" id="FPHM01000081">
    <property type="protein sequence ID" value="SFV63832.1"/>
    <property type="molecule type" value="Genomic_DNA"/>
</dbReference>
<reference evidence="15" key="1">
    <citation type="submission" date="2016-10" db="EMBL/GenBank/DDBJ databases">
        <authorList>
            <person name="de Groot N.N."/>
        </authorList>
    </citation>
    <scope>NUCLEOTIDE SEQUENCE</scope>
</reference>
<comment type="catalytic activity">
    <reaction evidence="1">
        <text>ATP = 3',5'-cyclic AMP + diphosphate</text>
        <dbReference type="Rhea" id="RHEA:15389"/>
        <dbReference type="ChEBI" id="CHEBI:30616"/>
        <dbReference type="ChEBI" id="CHEBI:33019"/>
        <dbReference type="ChEBI" id="CHEBI:58165"/>
        <dbReference type="EC" id="4.6.1.1"/>
    </reaction>
</comment>
<dbReference type="EC" id="4.6.1.1" evidence="3"/>
<gene>
    <name evidence="15" type="ORF">MNB_SV-13-1667</name>
</gene>
<evidence type="ECO:0000256" key="10">
    <source>
        <dbReference type="ARBA" id="ARBA00023136"/>
    </source>
</evidence>
<dbReference type="Gene3D" id="6.10.340.10">
    <property type="match status" value="1"/>
</dbReference>
<sequence length="708" mass="80337">MMSKKVKLFHKISIKSKFLMMILGIAIFCIAIVGYQGLIHGKESLTISMYNHLTSLKSAKIQQVENYFQDKQNLLKTFSSQKNIIDAMHEFSSAYTLLDIYDIHIDKNNSSKLEKFYQHSYIKTLNANSIKSYSYKTMLPIKNVSKYLQYHYIVNNPFKLGSKDLLEIADDNSYYSEVHQKFHYTLKEIVKNQGFYDLFLIDIKNMNIVYSVNKEVDFATSLKSGAYGHSSLAKIVKKIIDNPNRGAVLISDFKNYKPSYNHPQAFFAIPIYDNNTLIGILATQISIKYINKITTGEHSWKKEGLGESGEVYLVGRDYKMRSDSRGILQNPQEYIKELNSTDLDENSKTLIKATKSTILNQNVHSESVKLAIEGKSGSTITKNYLNKEVISSYSPLNIQNIDWVIIAEKEIEEAEKPIKALQNTLLVSSTILATLITFYSIWLAYIFLRPITTMTQGLKKVINKESNSRIALERDDEFGELSKNINKIIDTINAQEEELTKCSTEKNALLLNILPNNIASRFTKGEKYIAEKVENVAVLFSQLYGFDAFSESMEAEESIVLLNEIINTFDTLALDYGIEKITTIGDSYMAANGLIAPRLDYARRMVEFALKMFNSIEEFNTRHQTNLQLGVGIDSGEVMAGVVGEYKFVYDIWGEIVSDASHISHEAEAGTLRISAVVYKQLIDTDNFQKCEGGSELTYKITPKQSND</sequence>
<dbReference type="GO" id="GO:0005886">
    <property type="term" value="C:plasma membrane"/>
    <property type="evidence" value="ECO:0007669"/>
    <property type="project" value="TreeGrafter"/>
</dbReference>
<evidence type="ECO:0000313" key="15">
    <source>
        <dbReference type="EMBL" id="SFV63832.1"/>
    </source>
</evidence>
<keyword evidence="8" id="KW-0460">Magnesium</keyword>
<evidence type="ECO:0000256" key="11">
    <source>
        <dbReference type="ARBA" id="ARBA00023239"/>
    </source>
</evidence>
<dbReference type="Pfam" id="PF00211">
    <property type="entry name" value="Guanylate_cyc"/>
    <property type="match status" value="1"/>
</dbReference>
<dbReference type="InterPro" id="IPR001054">
    <property type="entry name" value="A/G_cyclase"/>
</dbReference>
<keyword evidence="4 12" id="KW-0812">Transmembrane</keyword>
<dbReference type="PANTHER" id="PTHR45627:SF12">
    <property type="entry name" value="ADENYLATE CYCLASE TYPE 2"/>
    <property type="match status" value="1"/>
</dbReference>
<dbReference type="PROSITE" id="PS50885">
    <property type="entry name" value="HAMP"/>
    <property type="match status" value="1"/>
</dbReference>
<feature type="transmembrane region" description="Helical" evidence="12">
    <location>
        <begin position="425"/>
        <end position="448"/>
    </location>
</feature>
<dbReference type="SMART" id="SM00044">
    <property type="entry name" value="CYCc"/>
    <property type="match status" value="1"/>
</dbReference>
<evidence type="ECO:0000256" key="5">
    <source>
        <dbReference type="ARBA" id="ARBA00022723"/>
    </source>
</evidence>
<evidence type="ECO:0000256" key="12">
    <source>
        <dbReference type="SAM" id="Phobius"/>
    </source>
</evidence>
<keyword evidence="10 12" id="KW-0472">Membrane</keyword>
<dbReference type="Gene3D" id="3.30.70.1230">
    <property type="entry name" value="Nucleotide cyclase"/>
    <property type="match status" value="1"/>
</dbReference>
<proteinExistence type="predicted"/>
<dbReference type="GO" id="GO:0005524">
    <property type="term" value="F:ATP binding"/>
    <property type="evidence" value="ECO:0007669"/>
    <property type="project" value="UniProtKB-KW"/>
</dbReference>
<feature type="domain" description="Guanylate cyclase" evidence="13">
    <location>
        <begin position="537"/>
        <end position="664"/>
    </location>
</feature>
<evidence type="ECO:0000256" key="6">
    <source>
        <dbReference type="ARBA" id="ARBA00022741"/>
    </source>
</evidence>
<organism evidence="15">
    <name type="scientific">hydrothermal vent metagenome</name>
    <dbReference type="NCBI Taxonomy" id="652676"/>
    <lineage>
        <taxon>unclassified sequences</taxon>
        <taxon>metagenomes</taxon>
        <taxon>ecological metagenomes</taxon>
    </lineage>
</organism>
<dbReference type="GO" id="GO:0007189">
    <property type="term" value="P:adenylate cyclase-activating G protein-coupled receptor signaling pathway"/>
    <property type="evidence" value="ECO:0007669"/>
    <property type="project" value="TreeGrafter"/>
</dbReference>
<dbReference type="InterPro" id="IPR003660">
    <property type="entry name" value="HAMP_dom"/>
</dbReference>
<name>A0A1W1CDP6_9ZZZZ</name>
<dbReference type="CDD" id="cd06225">
    <property type="entry name" value="HAMP"/>
    <property type="match status" value="1"/>
</dbReference>
<evidence type="ECO:0000256" key="1">
    <source>
        <dbReference type="ARBA" id="ARBA00001593"/>
    </source>
</evidence>
<dbReference type="PANTHER" id="PTHR45627">
    <property type="entry name" value="ADENYLATE CYCLASE TYPE 1"/>
    <property type="match status" value="1"/>
</dbReference>
<evidence type="ECO:0000256" key="9">
    <source>
        <dbReference type="ARBA" id="ARBA00022989"/>
    </source>
</evidence>
<feature type="domain" description="HAMP" evidence="14">
    <location>
        <begin position="445"/>
        <end position="497"/>
    </location>
</feature>
<dbReference type="PROSITE" id="PS50125">
    <property type="entry name" value="GUANYLATE_CYCLASE_2"/>
    <property type="match status" value="1"/>
</dbReference>
<evidence type="ECO:0000256" key="2">
    <source>
        <dbReference type="ARBA" id="ARBA00004141"/>
    </source>
</evidence>
<keyword evidence="7" id="KW-0067">ATP-binding</keyword>